<reference evidence="2 3" key="1">
    <citation type="submission" date="2017-12" db="EMBL/GenBank/DDBJ databases">
        <authorList>
            <consortium name="DOE Joint Genome Institute"/>
            <person name="Haridas S."/>
            <person name="Kjaerbolling I."/>
            <person name="Vesth T.C."/>
            <person name="Frisvad J.C."/>
            <person name="Nybo J.L."/>
            <person name="Theobald S."/>
            <person name="Kuo A."/>
            <person name="Bowyer P."/>
            <person name="Matsuda Y."/>
            <person name="Mondo S."/>
            <person name="Lyhne E.K."/>
            <person name="Kogle M.E."/>
            <person name="Clum A."/>
            <person name="Lipzen A."/>
            <person name="Salamov A."/>
            <person name="Ngan C.Y."/>
            <person name="Daum C."/>
            <person name="Chiniquy J."/>
            <person name="Barry K."/>
            <person name="LaButti K."/>
            <person name="Simmons B.A."/>
            <person name="Magnuson J.K."/>
            <person name="Mortensen U.H."/>
            <person name="Larsen T.O."/>
            <person name="Grigoriev I.V."/>
            <person name="Baker S.E."/>
            <person name="Andersen M.R."/>
            <person name="Nordberg H.P."/>
            <person name="Cantor M.N."/>
            <person name="Hua S.X."/>
        </authorList>
    </citation>
    <scope>NUCLEOTIDE SEQUENCE [LARGE SCALE GENOMIC DNA]</scope>
    <source>
        <strain evidence="2 3">CBS 102.13</strain>
    </source>
</reference>
<evidence type="ECO:0000313" key="2">
    <source>
        <dbReference type="EMBL" id="PLB40688.1"/>
    </source>
</evidence>
<dbReference type="EMBL" id="KZ559123">
    <property type="protein sequence ID" value="PLB40688.1"/>
    <property type="molecule type" value="Genomic_DNA"/>
</dbReference>
<evidence type="ECO:0000256" key="1">
    <source>
        <dbReference type="SAM" id="MobiDB-lite"/>
    </source>
</evidence>
<dbReference type="GeneID" id="36527076"/>
<keyword evidence="3" id="KW-1185">Reference proteome</keyword>
<gene>
    <name evidence="2" type="ORF">BDW47DRAFT_81332</name>
</gene>
<dbReference type="AlphaFoldDB" id="A0A2I2FJ78"/>
<evidence type="ECO:0000313" key="3">
    <source>
        <dbReference type="Proteomes" id="UP000234585"/>
    </source>
</evidence>
<protein>
    <submittedName>
        <fullName evidence="2">Uncharacterized protein</fullName>
    </submittedName>
</protein>
<sequence>MHFQLPYRDRPFPYSSITGRSSPLEEPTPSAATTSISLVIATSTDPNDEYEDLPNPNNDRIGEQSTYLPPSNTLNQPMQRSQPHQLLPSDNGTNADELPGYASDDDLPRYFFGLTESPYFNSDSLSVPYDYDSRRQQYRLRAIRALRARAELYGSGG</sequence>
<feature type="compositionally biased region" description="Polar residues" evidence="1">
    <location>
        <begin position="55"/>
        <end position="94"/>
    </location>
</feature>
<dbReference type="Proteomes" id="UP000234585">
    <property type="component" value="Unassembled WGS sequence"/>
</dbReference>
<dbReference type="OrthoDB" id="10545322at2759"/>
<feature type="region of interest" description="Disordered" evidence="1">
    <location>
        <begin position="1"/>
        <end position="102"/>
    </location>
</feature>
<name>A0A2I2FJ78_ASPCN</name>
<accession>A0A2I2FJ78</accession>
<dbReference type="RefSeq" id="XP_024674700.1">
    <property type="nucleotide sequence ID" value="XM_024819916.1"/>
</dbReference>
<organism evidence="2 3">
    <name type="scientific">Aspergillus candidus</name>
    <dbReference type="NCBI Taxonomy" id="41067"/>
    <lineage>
        <taxon>Eukaryota</taxon>
        <taxon>Fungi</taxon>
        <taxon>Dikarya</taxon>
        <taxon>Ascomycota</taxon>
        <taxon>Pezizomycotina</taxon>
        <taxon>Eurotiomycetes</taxon>
        <taxon>Eurotiomycetidae</taxon>
        <taxon>Eurotiales</taxon>
        <taxon>Aspergillaceae</taxon>
        <taxon>Aspergillus</taxon>
        <taxon>Aspergillus subgen. Circumdati</taxon>
    </lineage>
</organism>
<proteinExistence type="predicted"/>
<feature type="compositionally biased region" description="Polar residues" evidence="1">
    <location>
        <begin position="30"/>
        <end position="45"/>
    </location>
</feature>